<sequence length="262" mass="29362">MKITCDVIQDLMPSYIDGILSEDSRALVEEHMGTCQECRKMLEIMKEEQGKEQARIRSSVASVAGCGTGGTENTESNANTGSAAALKKIRKKLIIRRVLTAAVAVILTLIAAAAGYDHWYFNEKYMTLENSGMYVKNNSLYSSNNLINRMKVQYTEDGKTEFVYAIDAPYAGTLELKGDDMLLQDFSKKTEEVSPEDDSIPETVKEVYYMSEVARKKSLELTELEAKGDLDAAEKIVDEMKQESKRIWSEQEDRNTASSMLK</sequence>
<keyword evidence="4" id="KW-0472">Membrane</keyword>
<evidence type="ECO:0000256" key="3">
    <source>
        <dbReference type="SAM" id="MobiDB-lite"/>
    </source>
</evidence>
<dbReference type="EMBL" id="WWVT01000028">
    <property type="protein sequence ID" value="MZL63222.1"/>
    <property type="molecule type" value="Genomic_DNA"/>
</dbReference>
<feature type="compositionally biased region" description="Basic and acidic residues" evidence="3">
    <location>
        <begin position="241"/>
        <end position="255"/>
    </location>
</feature>
<feature type="domain" description="Putative zinc-finger" evidence="5">
    <location>
        <begin position="5"/>
        <end position="39"/>
    </location>
</feature>
<keyword evidence="4" id="KW-1133">Transmembrane helix</keyword>
<accession>A0A6L8TH36</accession>
<name>A0A6L8TH36_9FIRM</name>
<dbReference type="Gene3D" id="1.10.10.1320">
    <property type="entry name" value="Anti-sigma factor, zinc-finger domain"/>
    <property type="match status" value="1"/>
</dbReference>
<comment type="similarity">
    <text evidence="1">Belongs to the zinc-associated anti-sigma factor (ZAS) superfamily. Anti-sigma-W factor family.</text>
</comment>
<dbReference type="Proteomes" id="UP000473323">
    <property type="component" value="Unassembled WGS sequence"/>
</dbReference>
<reference evidence="6 7" key="1">
    <citation type="journal article" date="2019" name="Nat. Med.">
        <title>A library of human gut bacterial isolates paired with longitudinal multiomics data enables mechanistic microbiome research.</title>
        <authorList>
            <person name="Poyet M."/>
            <person name="Groussin M."/>
            <person name="Gibbons S.M."/>
            <person name="Avila-Pacheco J."/>
            <person name="Jiang X."/>
            <person name="Kearney S.M."/>
            <person name="Perrotta A.R."/>
            <person name="Berdy B."/>
            <person name="Zhao S."/>
            <person name="Lieberman T.D."/>
            <person name="Swanson P.K."/>
            <person name="Smith M."/>
            <person name="Roesemann S."/>
            <person name="Alexander J.E."/>
            <person name="Rich S.A."/>
            <person name="Livny J."/>
            <person name="Vlamakis H."/>
            <person name="Clish C."/>
            <person name="Bullock K."/>
            <person name="Deik A."/>
            <person name="Scott J."/>
            <person name="Pierce K.A."/>
            <person name="Xavier R.J."/>
            <person name="Alm E.J."/>
        </authorList>
    </citation>
    <scope>NUCLEOTIDE SEQUENCE [LARGE SCALE GENOMIC DNA]</scope>
    <source>
        <strain evidence="6 7">BIOML-A4</strain>
    </source>
</reference>
<dbReference type="AlphaFoldDB" id="A0A6L8TH36"/>
<evidence type="ECO:0000256" key="1">
    <source>
        <dbReference type="ARBA" id="ARBA00024353"/>
    </source>
</evidence>
<gene>
    <name evidence="6" type="ORF">GT694_14445</name>
</gene>
<feature type="transmembrane region" description="Helical" evidence="4">
    <location>
        <begin position="98"/>
        <end position="121"/>
    </location>
</feature>
<evidence type="ECO:0000256" key="4">
    <source>
        <dbReference type="SAM" id="Phobius"/>
    </source>
</evidence>
<feature type="region of interest" description="Disordered" evidence="3">
    <location>
        <begin position="241"/>
        <end position="262"/>
    </location>
</feature>
<evidence type="ECO:0000313" key="7">
    <source>
        <dbReference type="Proteomes" id="UP000473323"/>
    </source>
</evidence>
<evidence type="ECO:0000256" key="2">
    <source>
        <dbReference type="ARBA" id="ARBA00024438"/>
    </source>
</evidence>
<keyword evidence="4" id="KW-0812">Transmembrane</keyword>
<evidence type="ECO:0000313" key="6">
    <source>
        <dbReference type="EMBL" id="MZL63222.1"/>
    </source>
</evidence>
<dbReference type="InterPro" id="IPR041916">
    <property type="entry name" value="Anti_sigma_zinc_sf"/>
</dbReference>
<dbReference type="Pfam" id="PF13490">
    <property type="entry name" value="zf-HC2"/>
    <property type="match status" value="1"/>
</dbReference>
<comment type="caution">
    <text evidence="6">The sequence shown here is derived from an EMBL/GenBank/DDBJ whole genome shotgun (WGS) entry which is preliminary data.</text>
</comment>
<organism evidence="6 7">
    <name type="scientific">Blautia massiliensis</name>
    <name type="common">ex Durand et al. 2017</name>
    <dbReference type="NCBI Taxonomy" id="1737424"/>
    <lineage>
        <taxon>Bacteria</taxon>
        <taxon>Bacillati</taxon>
        <taxon>Bacillota</taxon>
        <taxon>Clostridia</taxon>
        <taxon>Lachnospirales</taxon>
        <taxon>Lachnospiraceae</taxon>
        <taxon>Blautia</taxon>
    </lineage>
</organism>
<evidence type="ECO:0000259" key="5">
    <source>
        <dbReference type="Pfam" id="PF13490"/>
    </source>
</evidence>
<dbReference type="RefSeq" id="WP_161209907.1">
    <property type="nucleotide sequence ID" value="NZ_JAAIUP010000035.1"/>
</dbReference>
<proteinExistence type="inferred from homology"/>
<dbReference type="InterPro" id="IPR027383">
    <property type="entry name" value="Znf_put"/>
</dbReference>
<protein>
    <recommendedName>
        <fullName evidence="2">Anti-sigma-W factor RsiW</fullName>
    </recommendedName>
</protein>